<comment type="subcellular location">
    <subcellularLocation>
        <location evidence="1">Nucleus membrane</location>
        <topology evidence="1">Multi-pass membrane protein</topology>
    </subcellularLocation>
    <subcellularLocation>
        <location evidence="2">Nucleus</location>
        <location evidence="2">Nuclear pore complex</location>
    </subcellularLocation>
</comment>
<dbReference type="Proteomes" id="UP000494040">
    <property type="component" value="Unassembled WGS sequence"/>
</dbReference>
<sequence>MHPNVRQLYLRRIVCSCLWNLVVQTFMIAAFIFFINLNFHPLTWLQDWIRSVLDWRTWFYFFPLSAVVLAQGVVCSKGYISVQPFYPTRFSIMIQILSLNNIMSMSMHVFIGYLITWLYLSVTGGMLSRYAMPDGTFNEERLLLIFGGVWVNFVYFVKNHFAGAKHATFPVLQLPKFSQIKSELFLTVKSSFPDVFLPNCFYIVLYYFKGNVLRGLACQLFDLQPSEELLDSVQGLFNIKMLAYLWLLSATVISTMKLMEFLFRVYLTEREIFPYFSTLLPAGTVTLEEALRSREFPFLRHLGFLDLFLLSENSKERRAKIFTLSQPGGHPHIWNSLRNDCFLTIESFITSLTGLLIFRQTKEKPEETYHRYGIQPGSAPPTSPLCAKTLPKKATFPELLFSKIIQAGANLSLWVDSKLSWLYNLPFTVYFFGDRRDLQIKYALQQTQPVLWACHSLSYLAVYSLTEDNYGIIQNDLAKIICLLLKLKQTLDSIDRHVSVQAVDPCASWRTTRTNNSKTMTAQALNKSVKRAIYRISDAFKNYIPDLQLPRDAEIQMIAFAEYKV</sequence>
<dbReference type="GO" id="GO:0051028">
    <property type="term" value="P:mRNA transport"/>
    <property type="evidence" value="ECO:0007669"/>
    <property type="project" value="UniProtKB-KW"/>
</dbReference>
<dbReference type="EnsemblMetazoa" id="XM_014391344.2">
    <property type="protein sequence ID" value="XP_014246830.1"/>
    <property type="gene ID" value="LOC106665129"/>
</dbReference>
<evidence type="ECO:0000256" key="12">
    <source>
        <dbReference type="ARBA" id="ARBA00023242"/>
    </source>
</evidence>
<comment type="similarity">
    <text evidence="3">Belongs to the NDC1 family.</text>
</comment>
<keyword evidence="12" id="KW-0539">Nucleus</keyword>
<proteinExistence type="inferred from homology"/>
<evidence type="ECO:0000256" key="7">
    <source>
        <dbReference type="ARBA" id="ARBA00022927"/>
    </source>
</evidence>
<evidence type="ECO:0000256" key="6">
    <source>
        <dbReference type="ARBA" id="ARBA00022816"/>
    </source>
</evidence>
<evidence type="ECO:0000256" key="2">
    <source>
        <dbReference type="ARBA" id="ARBA00004567"/>
    </source>
</evidence>
<evidence type="ECO:0000256" key="13">
    <source>
        <dbReference type="SAM" id="Phobius"/>
    </source>
</evidence>
<dbReference type="GO" id="GO:0015031">
    <property type="term" value="P:protein transport"/>
    <property type="evidence" value="ECO:0007669"/>
    <property type="project" value="UniProtKB-KW"/>
</dbReference>
<evidence type="ECO:0000256" key="4">
    <source>
        <dbReference type="ARBA" id="ARBA00022448"/>
    </source>
</evidence>
<dbReference type="GeneID" id="106665129"/>
<dbReference type="GO" id="GO:0006999">
    <property type="term" value="P:nuclear pore organization"/>
    <property type="evidence" value="ECO:0007669"/>
    <property type="project" value="TreeGrafter"/>
</dbReference>
<accession>A0A8I6TFL7</accession>
<dbReference type="RefSeq" id="XP_014246830.1">
    <property type="nucleotide sequence ID" value="XM_014391344.2"/>
</dbReference>
<evidence type="ECO:0000256" key="11">
    <source>
        <dbReference type="ARBA" id="ARBA00023136"/>
    </source>
</evidence>
<keyword evidence="11 13" id="KW-0472">Membrane</keyword>
<keyword evidence="4" id="KW-0813">Transport</keyword>
<keyword evidence="8 13" id="KW-1133">Transmembrane helix</keyword>
<evidence type="ECO:0008006" key="16">
    <source>
        <dbReference type="Google" id="ProtNLM"/>
    </source>
</evidence>
<evidence type="ECO:0000256" key="8">
    <source>
        <dbReference type="ARBA" id="ARBA00022989"/>
    </source>
</evidence>
<dbReference type="GO" id="GO:0030674">
    <property type="term" value="F:protein-macromolecule adaptor activity"/>
    <property type="evidence" value="ECO:0007669"/>
    <property type="project" value="TreeGrafter"/>
</dbReference>
<dbReference type="OrthoDB" id="67850at2759"/>
<dbReference type="KEGG" id="clec:106665129"/>
<dbReference type="AlphaFoldDB" id="A0A8I6TFL7"/>
<evidence type="ECO:0000256" key="5">
    <source>
        <dbReference type="ARBA" id="ARBA00022692"/>
    </source>
</evidence>
<reference evidence="14" key="1">
    <citation type="submission" date="2022-01" db="UniProtKB">
        <authorList>
            <consortium name="EnsemblMetazoa"/>
        </authorList>
    </citation>
    <scope>IDENTIFICATION</scope>
</reference>
<dbReference type="OMA" id="ILCQQHL"/>
<dbReference type="GO" id="GO:0031965">
    <property type="term" value="C:nuclear membrane"/>
    <property type="evidence" value="ECO:0007669"/>
    <property type="project" value="UniProtKB-SubCell"/>
</dbReference>
<dbReference type="PANTHER" id="PTHR13269">
    <property type="entry name" value="NUCLEOPORIN NDC1"/>
    <property type="match status" value="1"/>
</dbReference>
<evidence type="ECO:0000256" key="10">
    <source>
        <dbReference type="ARBA" id="ARBA00023132"/>
    </source>
</evidence>
<dbReference type="InterPro" id="IPR019049">
    <property type="entry name" value="Nucleoporin_prot_Ndc1/Nup"/>
</dbReference>
<dbReference type="PANTHER" id="PTHR13269:SF6">
    <property type="entry name" value="NUCLEOPORIN NDC1"/>
    <property type="match status" value="1"/>
</dbReference>
<feature type="transmembrane region" description="Helical" evidence="13">
    <location>
        <begin position="57"/>
        <end position="80"/>
    </location>
</feature>
<evidence type="ECO:0000313" key="14">
    <source>
        <dbReference type="EnsemblMetazoa" id="XP_014246830.1"/>
    </source>
</evidence>
<keyword evidence="10" id="KW-0906">Nuclear pore complex</keyword>
<feature type="transmembrane region" description="Helical" evidence="13">
    <location>
        <begin position="140"/>
        <end position="157"/>
    </location>
</feature>
<protein>
    <recommendedName>
        <fullName evidence="16">Nucleoporin NDC1</fullName>
    </recommendedName>
</protein>
<keyword evidence="9" id="KW-0811">Translocation</keyword>
<keyword evidence="7" id="KW-0653">Protein transport</keyword>
<name>A0A8I6TFL7_CIMLE</name>
<feature type="transmembrane region" description="Helical" evidence="13">
    <location>
        <begin position="12"/>
        <end position="37"/>
    </location>
</feature>
<evidence type="ECO:0000256" key="3">
    <source>
        <dbReference type="ARBA" id="ARBA00005760"/>
    </source>
</evidence>
<dbReference type="Pfam" id="PF09531">
    <property type="entry name" value="Ndc1_Nup"/>
    <property type="match status" value="1"/>
</dbReference>
<feature type="transmembrane region" description="Helical" evidence="13">
    <location>
        <begin position="244"/>
        <end position="266"/>
    </location>
</feature>
<dbReference type="GO" id="GO:0070762">
    <property type="term" value="C:nuclear pore transmembrane ring"/>
    <property type="evidence" value="ECO:0007669"/>
    <property type="project" value="TreeGrafter"/>
</dbReference>
<evidence type="ECO:0000313" key="15">
    <source>
        <dbReference type="Proteomes" id="UP000494040"/>
    </source>
</evidence>
<keyword evidence="6" id="KW-0509">mRNA transport</keyword>
<dbReference type="CTD" id="55706"/>
<evidence type="ECO:0000256" key="1">
    <source>
        <dbReference type="ARBA" id="ARBA00004232"/>
    </source>
</evidence>
<organism evidence="14 15">
    <name type="scientific">Cimex lectularius</name>
    <name type="common">Bed bug</name>
    <name type="synonym">Acanthia lectularia</name>
    <dbReference type="NCBI Taxonomy" id="79782"/>
    <lineage>
        <taxon>Eukaryota</taxon>
        <taxon>Metazoa</taxon>
        <taxon>Ecdysozoa</taxon>
        <taxon>Arthropoda</taxon>
        <taxon>Hexapoda</taxon>
        <taxon>Insecta</taxon>
        <taxon>Pterygota</taxon>
        <taxon>Neoptera</taxon>
        <taxon>Paraneoptera</taxon>
        <taxon>Hemiptera</taxon>
        <taxon>Heteroptera</taxon>
        <taxon>Panheteroptera</taxon>
        <taxon>Cimicomorpha</taxon>
        <taxon>Cimicidae</taxon>
        <taxon>Cimex</taxon>
    </lineage>
</organism>
<keyword evidence="15" id="KW-1185">Reference proteome</keyword>
<evidence type="ECO:0000256" key="9">
    <source>
        <dbReference type="ARBA" id="ARBA00023010"/>
    </source>
</evidence>
<keyword evidence="5 13" id="KW-0812">Transmembrane</keyword>